<dbReference type="InterPro" id="IPR018247">
    <property type="entry name" value="EF_Hand_1_Ca_BS"/>
</dbReference>
<evidence type="ECO:0000259" key="4">
    <source>
        <dbReference type="PROSITE" id="PS50222"/>
    </source>
</evidence>
<feature type="domain" description="EF-hand" evidence="4">
    <location>
        <begin position="39"/>
        <end position="74"/>
    </location>
</feature>
<evidence type="ECO:0000256" key="2">
    <source>
        <dbReference type="ARBA" id="ARBA00022737"/>
    </source>
</evidence>
<feature type="domain" description="EF-hand" evidence="4">
    <location>
        <begin position="86"/>
        <end position="109"/>
    </location>
</feature>
<dbReference type="EMBL" id="CAXAMM010042051">
    <property type="protein sequence ID" value="CAK9102720.1"/>
    <property type="molecule type" value="Genomic_DNA"/>
</dbReference>
<dbReference type="PANTHER" id="PTHR10827:SF98">
    <property type="entry name" value="45 KDA CALCIUM-BINDING PROTEIN"/>
    <property type="match status" value="1"/>
</dbReference>
<sequence length="267" mass="30819">MKLLFVLLWAVSWGEEVLVEPARADAPSGQGPPPPVPDLSDEHLRKLFPMIDQDHDGKISLDELRDFHFLTSKTHAVKYFRVPEWMDTDKDNKLSLEELKEANHKAGMSMPNIDPEEIKKQFAKEEAKFHELDVNKEGVLGQEEMILFFHPNLDRRVSLIETKHLMEISDFDHDGFLSKAEFEARQFPADFEKVDVNGDGKLDTEEMHEWSAGLLEFISIMMRVRDIADHDKDQALSLDELLKTRQSISKEGVDHVFRSWAAMHNEL</sequence>
<dbReference type="PROSITE" id="PS50222">
    <property type="entry name" value="EF_HAND_2"/>
    <property type="match status" value="3"/>
</dbReference>
<name>A0ABP0RPY5_9DINO</name>
<accession>A0ABP0RPY5</accession>
<evidence type="ECO:0000256" key="3">
    <source>
        <dbReference type="ARBA" id="ARBA00022837"/>
    </source>
</evidence>
<protein>
    <submittedName>
        <fullName evidence="5">Reticulocalbin-1</fullName>
    </submittedName>
</protein>
<dbReference type="Proteomes" id="UP001642464">
    <property type="component" value="Unassembled WGS sequence"/>
</dbReference>
<reference evidence="5 6" key="1">
    <citation type="submission" date="2024-02" db="EMBL/GenBank/DDBJ databases">
        <authorList>
            <person name="Chen Y."/>
            <person name="Shah S."/>
            <person name="Dougan E. K."/>
            <person name="Thang M."/>
            <person name="Chan C."/>
        </authorList>
    </citation>
    <scope>NUCLEOTIDE SEQUENCE [LARGE SCALE GENOMIC DNA]</scope>
</reference>
<dbReference type="Gene3D" id="1.10.238.10">
    <property type="entry name" value="EF-hand"/>
    <property type="match status" value="3"/>
</dbReference>
<dbReference type="SMART" id="SM00054">
    <property type="entry name" value="EFh"/>
    <property type="match status" value="3"/>
</dbReference>
<proteinExistence type="predicted"/>
<keyword evidence="2" id="KW-0677">Repeat</keyword>
<dbReference type="InterPro" id="IPR011992">
    <property type="entry name" value="EF-hand-dom_pair"/>
</dbReference>
<gene>
    <name evidence="5" type="ORF">SCF082_LOCUS48012</name>
</gene>
<dbReference type="Pfam" id="PF13202">
    <property type="entry name" value="EF-hand_5"/>
    <property type="match status" value="1"/>
</dbReference>
<dbReference type="PANTHER" id="PTHR10827">
    <property type="entry name" value="RETICULOCALBIN"/>
    <property type="match status" value="1"/>
</dbReference>
<dbReference type="SUPFAM" id="SSF47473">
    <property type="entry name" value="EF-hand"/>
    <property type="match status" value="2"/>
</dbReference>
<keyword evidence="6" id="KW-1185">Reference proteome</keyword>
<dbReference type="Pfam" id="PF13499">
    <property type="entry name" value="EF-hand_7"/>
    <property type="match status" value="1"/>
</dbReference>
<dbReference type="PROSITE" id="PS00018">
    <property type="entry name" value="EF_HAND_1"/>
    <property type="match status" value="5"/>
</dbReference>
<evidence type="ECO:0000313" key="5">
    <source>
        <dbReference type="EMBL" id="CAK9102720.1"/>
    </source>
</evidence>
<dbReference type="InterPro" id="IPR002048">
    <property type="entry name" value="EF_hand_dom"/>
</dbReference>
<evidence type="ECO:0000256" key="1">
    <source>
        <dbReference type="ARBA" id="ARBA00022723"/>
    </source>
</evidence>
<organism evidence="5 6">
    <name type="scientific">Durusdinium trenchii</name>
    <dbReference type="NCBI Taxonomy" id="1381693"/>
    <lineage>
        <taxon>Eukaryota</taxon>
        <taxon>Sar</taxon>
        <taxon>Alveolata</taxon>
        <taxon>Dinophyceae</taxon>
        <taxon>Suessiales</taxon>
        <taxon>Symbiodiniaceae</taxon>
        <taxon>Durusdinium</taxon>
    </lineage>
</organism>
<feature type="domain" description="EF-hand" evidence="4">
    <location>
        <begin position="182"/>
        <end position="217"/>
    </location>
</feature>
<comment type="caution">
    <text evidence="5">The sequence shown here is derived from an EMBL/GenBank/DDBJ whole genome shotgun (WGS) entry which is preliminary data.</text>
</comment>
<keyword evidence="3" id="KW-0106">Calcium</keyword>
<keyword evidence="1" id="KW-0479">Metal-binding</keyword>
<evidence type="ECO:0000313" key="6">
    <source>
        <dbReference type="Proteomes" id="UP001642464"/>
    </source>
</evidence>